<dbReference type="CDD" id="cd06664">
    <property type="entry name" value="IscU_like"/>
    <property type="match status" value="1"/>
</dbReference>
<dbReference type="SUPFAM" id="SSF82649">
    <property type="entry name" value="SufE/NifU"/>
    <property type="match status" value="1"/>
</dbReference>
<evidence type="ECO:0000313" key="3">
    <source>
        <dbReference type="EMBL" id="ABK19084.1"/>
    </source>
</evidence>
<dbReference type="HOGENOM" id="CLU_079283_5_1_7"/>
<dbReference type="GO" id="GO:0016226">
    <property type="term" value="P:iron-sulfur cluster assembly"/>
    <property type="evidence" value="ECO:0007669"/>
    <property type="project" value="InterPro"/>
</dbReference>
<feature type="compositionally biased region" description="Polar residues" evidence="1">
    <location>
        <begin position="16"/>
        <end position="33"/>
    </location>
</feature>
<dbReference type="STRING" id="335543.Sfum_3411"/>
<dbReference type="Pfam" id="PF01592">
    <property type="entry name" value="NifU_N"/>
    <property type="match status" value="1"/>
</dbReference>
<dbReference type="Proteomes" id="UP000001784">
    <property type="component" value="Chromosome"/>
</dbReference>
<dbReference type="eggNOG" id="COG0822">
    <property type="taxonomic scope" value="Bacteria"/>
</dbReference>
<dbReference type="InterPro" id="IPR002871">
    <property type="entry name" value="NIF_FeS_clus_asmbl_NifU_N"/>
</dbReference>
<keyword evidence="4" id="KW-1185">Reference proteome</keyword>
<name>A0LNT2_SYNFM</name>
<proteinExistence type="predicted"/>
<dbReference type="GO" id="GO:0051536">
    <property type="term" value="F:iron-sulfur cluster binding"/>
    <property type="evidence" value="ECO:0007669"/>
    <property type="project" value="InterPro"/>
</dbReference>
<gene>
    <name evidence="3" type="ordered locus">Sfum_3411</name>
</gene>
<dbReference type="EMBL" id="CP000478">
    <property type="protein sequence ID" value="ABK19084.1"/>
    <property type="molecule type" value="Genomic_DNA"/>
</dbReference>
<feature type="region of interest" description="Disordered" evidence="1">
    <location>
        <begin position="16"/>
        <end position="37"/>
    </location>
</feature>
<accession>A0LNT2</accession>
<dbReference type="AlphaFoldDB" id="A0LNT2"/>
<dbReference type="RefSeq" id="WP_011700209.1">
    <property type="nucleotide sequence ID" value="NC_008554.1"/>
</dbReference>
<protein>
    <submittedName>
        <fullName evidence="3">Nitrogen-fixing NifU domain protein</fullName>
    </submittedName>
</protein>
<dbReference type="GO" id="GO:0005506">
    <property type="term" value="F:iron ion binding"/>
    <property type="evidence" value="ECO:0007669"/>
    <property type="project" value="InterPro"/>
</dbReference>
<dbReference type="KEGG" id="sfu:Sfum_3411"/>
<organism evidence="3 4">
    <name type="scientific">Syntrophobacter fumaroxidans (strain DSM 10017 / MPOB)</name>
    <dbReference type="NCBI Taxonomy" id="335543"/>
    <lineage>
        <taxon>Bacteria</taxon>
        <taxon>Pseudomonadati</taxon>
        <taxon>Thermodesulfobacteriota</taxon>
        <taxon>Syntrophobacteria</taxon>
        <taxon>Syntrophobacterales</taxon>
        <taxon>Syntrophobacteraceae</taxon>
        <taxon>Syntrophobacter</taxon>
    </lineage>
</organism>
<dbReference type="Gene3D" id="3.90.1010.10">
    <property type="match status" value="1"/>
</dbReference>
<sequence length="154" mass="16704">MHKGLRQMSDLEKLISSQTQKSYGPKEPNTNPRQIKFGKLPKATSSAKVTGPCGETMEIHLEIQEDEIVDGSFVTDGCGPSKACGFLAVMLAIGRNLDDAAMIEGDTILDMIEDLPEDHHHCAYLAAATLQTAIHNHVAAPPHRHHLATPTAEE</sequence>
<evidence type="ECO:0000313" key="4">
    <source>
        <dbReference type="Proteomes" id="UP000001784"/>
    </source>
</evidence>
<dbReference type="InParanoid" id="A0LNT2"/>
<feature type="domain" description="NIF system FeS cluster assembly NifU N-terminal" evidence="2">
    <location>
        <begin position="31"/>
        <end position="137"/>
    </location>
</feature>
<evidence type="ECO:0000256" key="1">
    <source>
        <dbReference type="SAM" id="MobiDB-lite"/>
    </source>
</evidence>
<reference evidence="3 4" key="1">
    <citation type="submission" date="2006-10" db="EMBL/GenBank/DDBJ databases">
        <title>Complete sequence of Syntrophobacter fumaroxidans MPOB.</title>
        <authorList>
            <consortium name="US DOE Joint Genome Institute"/>
            <person name="Copeland A."/>
            <person name="Lucas S."/>
            <person name="Lapidus A."/>
            <person name="Barry K."/>
            <person name="Detter J.C."/>
            <person name="Glavina del Rio T."/>
            <person name="Hammon N."/>
            <person name="Israni S."/>
            <person name="Pitluck S."/>
            <person name="Goltsman E.G."/>
            <person name="Martinez M."/>
            <person name="Schmutz J."/>
            <person name="Larimer F."/>
            <person name="Land M."/>
            <person name="Hauser L."/>
            <person name="Kyrpides N."/>
            <person name="Kim E."/>
            <person name="Boone D.R."/>
            <person name="Brockman F."/>
            <person name="Culley D."/>
            <person name="Ferry J."/>
            <person name="Gunsalus R."/>
            <person name="McInerney M.J."/>
            <person name="Morrison M."/>
            <person name="Plugge C."/>
            <person name="Rohlin L."/>
            <person name="Scholten J."/>
            <person name="Sieber J."/>
            <person name="Stams A.J.M."/>
            <person name="Worm P."/>
            <person name="Henstra A.M."/>
            <person name="Richardson P."/>
        </authorList>
    </citation>
    <scope>NUCLEOTIDE SEQUENCE [LARGE SCALE GENOMIC DNA]</scope>
    <source>
        <strain evidence="4">DSM 10017 / MPOB</strain>
    </source>
</reference>
<evidence type="ECO:0000259" key="2">
    <source>
        <dbReference type="Pfam" id="PF01592"/>
    </source>
</evidence>